<accession>A0ABW5X0H2</accession>
<dbReference type="InterPro" id="IPR050639">
    <property type="entry name" value="SSR_resolvase"/>
</dbReference>
<dbReference type="Pfam" id="PF07508">
    <property type="entry name" value="Recombinase"/>
    <property type="match status" value="1"/>
</dbReference>
<dbReference type="Gene3D" id="3.40.50.1390">
    <property type="entry name" value="Resolvase, N-terminal catalytic domain"/>
    <property type="match status" value="1"/>
</dbReference>
<dbReference type="CDD" id="cd03768">
    <property type="entry name" value="SR_ResInv"/>
    <property type="match status" value="1"/>
</dbReference>
<proteinExistence type="predicted"/>
<dbReference type="InterPro" id="IPR036162">
    <property type="entry name" value="Resolvase-like_N_sf"/>
</dbReference>
<evidence type="ECO:0000313" key="4">
    <source>
        <dbReference type="EMBL" id="MFD2831056.1"/>
    </source>
</evidence>
<dbReference type="PROSITE" id="PS51736">
    <property type="entry name" value="RECOMBINASES_3"/>
    <property type="match status" value="1"/>
</dbReference>
<dbReference type="EMBL" id="JBHUOQ010000004">
    <property type="protein sequence ID" value="MFD2831056.1"/>
    <property type="molecule type" value="Genomic_DNA"/>
</dbReference>
<feature type="coiled-coil region" evidence="1">
    <location>
        <begin position="346"/>
        <end position="401"/>
    </location>
</feature>
<evidence type="ECO:0000256" key="1">
    <source>
        <dbReference type="SAM" id="Coils"/>
    </source>
</evidence>
<dbReference type="Pfam" id="PF13408">
    <property type="entry name" value="Zn_ribbon_recom"/>
    <property type="match status" value="1"/>
</dbReference>
<dbReference type="InterPro" id="IPR006119">
    <property type="entry name" value="Resolv_N"/>
</dbReference>
<dbReference type="InterPro" id="IPR038109">
    <property type="entry name" value="DNA_bind_recomb_sf"/>
</dbReference>
<keyword evidence="1" id="KW-0175">Coiled coil</keyword>
<dbReference type="Gene3D" id="3.90.1750.20">
    <property type="entry name" value="Putative Large Serine Recombinase, Chain B, Domain 2"/>
    <property type="match status" value="1"/>
</dbReference>
<organism evidence="4 5">
    <name type="scientific">Corticicoccus populi</name>
    <dbReference type="NCBI Taxonomy" id="1812821"/>
    <lineage>
        <taxon>Bacteria</taxon>
        <taxon>Bacillati</taxon>
        <taxon>Bacillota</taxon>
        <taxon>Bacilli</taxon>
        <taxon>Bacillales</taxon>
        <taxon>Staphylococcaceae</taxon>
        <taxon>Corticicoccus</taxon>
    </lineage>
</organism>
<feature type="domain" description="Resolvase/invertase-type recombinase catalytic" evidence="2">
    <location>
        <begin position="6"/>
        <end position="152"/>
    </location>
</feature>
<dbReference type="PANTHER" id="PTHR30461">
    <property type="entry name" value="DNA-INVERTASE FROM LAMBDOID PROPHAGE"/>
    <property type="match status" value="1"/>
</dbReference>
<dbReference type="InterPro" id="IPR025827">
    <property type="entry name" value="Zn_ribbon_recom_dom"/>
</dbReference>
<keyword evidence="5" id="KW-1185">Reference proteome</keyword>
<evidence type="ECO:0000259" key="3">
    <source>
        <dbReference type="PROSITE" id="PS51737"/>
    </source>
</evidence>
<dbReference type="PROSITE" id="PS51737">
    <property type="entry name" value="RECOMBINASE_DNA_BIND"/>
    <property type="match status" value="1"/>
</dbReference>
<evidence type="ECO:0000259" key="2">
    <source>
        <dbReference type="PROSITE" id="PS51736"/>
    </source>
</evidence>
<sequence>MLSNKKIIAYARQSLKKTDKASSTVGQLEGIKQYCKVQRLSVDMELSDTASGKNLKRKQMQRLLSLIQSNAVDKVIVWRMDRIARNTKDLLHFLELCSQHQVSLESLNDEVLGYQNASDKFKVQTLAIMAELQRNIISENIQNSLKSKFQKGYVITTFAPFGYRYENKQFVIHEKEAKTVGYVFEMYVSGNGYKKISQSLQAHPTLIRRNPAQVRYIILNPKYTGDYVGKYGIIRDALPPIISKEMFETAKKLRESKQRERKHTVNANLRHKIICPLCGKKLSTYHYHKQPNATPFYVCPSKLSGQYHDCAMKRIPIKSLEHQVMQYLKTFLTYGDALNQIHTKVNHQLKEVYAQQQNSLKDNQKKKDELVTALAEGYIDISEFKAQVHELESDKKTLKQTAALNVTLEQVSGLIQHRSDVDMALWQLVETVEVNTDGDIINIYLKGWEHSICKPIEEDSTNDK</sequence>
<dbReference type="RefSeq" id="WP_377774676.1">
    <property type="nucleotide sequence ID" value="NZ_JBHUOQ010000004.1"/>
</dbReference>
<comment type="caution">
    <text evidence="4">The sequence shown here is derived from an EMBL/GenBank/DDBJ whole genome shotgun (WGS) entry which is preliminary data.</text>
</comment>
<dbReference type="SMART" id="SM00857">
    <property type="entry name" value="Resolvase"/>
    <property type="match status" value="1"/>
</dbReference>
<name>A0ABW5X0H2_9STAP</name>
<gene>
    <name evidence="4" type="ORF">ACFSX4_11330</name>
</gene>
<dbReference type="Proteomes" id="UP001597519">
    <property type="component" value="Unassembled WGS sequence"/>
</dbReference>
<dbReference type="PANTHER" id="PTHR30461:SF23">
    <property type="entry name" value="DNA RECOMBINASE-RELATED"/>
    <property type="match status" value="1"/>
</dbReference>
<dbReference type="InterPro" id="IPR011109">
    <property type="entry name" value="DNA_bind_recombinase_dom"/>
</dbReference>
<protein>
    <submittedName>
        <fullName evidence="4">Recombinase family protein</fullName>
    </submittedName>
</protein>
<dbReference type="SUPFAM" id="SSF53041">
    <property type="entry name" value="Resolvase-like"/>
    <property type="match status" value="1"/>
</dbReference>
<feature type="domain" description="Recombinase" evidence="3">
    <location>
        <begin position="160"/>
        <end position="260"/>
    </location>
</feature>
<dbReference type="Pfam" id="PF00239">
    <property type="entry name" value="Resolvase"/>
    <property type="match status" value="1"/>
</dbReference>
<reference evidence="5" key="1">
    <citation type="journal article" date="2019" name="Int. J. Syst. Evol. Microbiol.">
        <title>The Global Catalogue of Microorganisms (GCM) 10K type strain sequencing project: providing services to taxonomists for standard genome sequencing and annotation.</title>
        <authorList>
            <consortium name="The Broad Institute Genomics Platform"/>
            <consortium name="The Broad Institute Genome Sequencing Center for Infectious Disease"/>
            <person name="Wu L."/>
            <person name="Ma J."/>
        </authorList>
    </citation>
    <scope>NUCLEOTIDE SEQUENCE [LARGE SCALE GENOMIC DNA]</scope>
    <source>
        <strain evidence="5">KCTC 33575</strain>
    </source>
</reference>
<evidence type="ECO:0000313" key="5">
    <source>
        <dbReference type="Proteomes" id="UP001597519"/>
    </source>
</evidence>